<dbReference type="AlphaFoldDB" id="A0A699XEY8"/>
<sequence>LDAALPLPGGVARQADHRRLAHARAHQPALVEHGDRRVIGQPPGEAGGIARRRHRAAAAVGQPHPALEGAHEQVAAARHRERDVATVGQ</sequence>
<dbReference type="EMBL" id="BKCJ011835426">
    <property type="protein sequence ID" value="GFD56970.1"/>
    <property type="molecule type" value="Genomic_DNA"/>
</dbReference>
<feature type="non-terminal residue" evidence="1">
    <location>
        <position position="1"/>
    </location>
</feature>
<reference evidence="1" key="1">
    <citation type="journal article" date="2019" name="Sci. Rep.">
        <title>Draft genome of Tanacetum cinerariifolium, the natural source of mosquito coil.</title>
        <authorList>
            <person name="Yamashiro T."/>
            <person name="Shiraishi A."/>
            <person name="Satake H."/>
            <person name="Nakayama K."/>
        </authorList>
    </citation>
    <scope>NUCLEOTIDE SEQUENCE</scope>
</reference>
<evidence type="ECO:0000313" key="1">
    <source>
        <dbReference type="EMBL" id="GFD56970.1"/>
    </source>
</evidence>
<gene>
    <name evidence="1" type="ORF">Tci_928939</name>
</gene>
<feature type="non-terminal residue" evidence="1">
    <location>
        <position position="89"/>
    </location>
</feature>
<organism evidence="1">
    <name type="scientific">Tanacetum cinerariifolium</name>
    <name type="common">Dalmatian daisy</name>
    <name type="synonym">Chrysanthemum cinerariifolium</name>
    <dbReference type="NCBI Taxonomy" id="118510"/>
    <lineage>
        <taxon>Eukaryota</taxon>
        <taxon>Viridiplantae</taxon>
        <taxon>Streptophyta</taxon>
        <taxon>Embryophyta</taxon>
        <taxon>Tracheophyta</taxon>
        <taxon>Spermatophyta</taxon>
        <taxon>Magnoliopsida</taxon>
        <taxon>eudicotyledons</taxon>
        <taxon>Gunneridae</taxon>
        <taxon>Pentapetalae</taxon>
        <taxon>asterids</taxon>
        <taxon>campanulids</taxon>
        <taxon>Asterales</taxon>
        <taxon>Asteraceae</taxon>
        <taxon>Asteroideae</taxon>
        <taxon>Anthemideae</taxon>
        <taxon>Anthemidinae</taxon>
        <taxon>Tanacetum</taxon>
    </lineage>
</organism>
<comment type="caution">
    <text evidence="1">The sequence shown here is derived from an EMBL/GenBank/DDBJ whole genome shotgun (WGS) entry which is preliminary data.</text>
</comment>
<name>A0A699XEY8_TANCI</name>
<proteinExistence type="predicted"/>
<protein>
    <submittedName>
        <fullName evidence="1">Uncharacterized protein</fullName>
    </submittedName>
</protein>
<accession>A0A699XEY8</accession>